<protein>
    <submittedName>
        <fullName evidence="1">Uncharacterized protein</fullName>
    </submittedName>
</protein>
<organism evidence="1 2">
    <name type="scientific">Arthrobacter pityocampae</name>
    <dbReference type="NCBI Taxonomy" id="547334"/>
    <lineage>
        <taxon>Bacteria</taxon>
        <taxon>Bacillati</taxon>
        <taxon>Actinomycetota</taxon>
        <taxon>Actinomycetes</taxon>
        <taxon>Micrococcales</taxon>
        <taxon>Micrococcaceae</taxon>
        <taxon>Arthrobacter</taxon>
    </lineage>
</organism>
<dbReference type="OrthoDB" id="3987726at2"/>
<dbReference type="Proteomes" id="UP000239297">
    <property type="component" value="Unassembled WGS sequence"/>
</dbReference>
<keyword evidence="2" id="KW-1185">Reference proteome</keyword>
<dbReference type="EMBL" id="PRKW01000001">
    <property type="protein sequence ID" value="PPB50517.1"/>
    <property type="molecule type" value="Genomic_DNA"/>
</dbReference>
<proteinExistence type="predicted"/>
<evidence type="ECO:0000313" key="1">
    <source>
        <dbReference type="EMBL" id="PPB50517.1"/>
    </source>
</evidence>
<gene>
    <name evidence="1" type="ORF">C4K88_01065</name>
</gene>
<name>A0A2S5J142_9MICC</name>
<sequence length="295" mass="31026">MANIFALHGDKLAATAATLVGKDLVLAELVRRDLNNDWGRGSGDTVYVRVPGAVAAKERALYDTRTPLDHDELVEQTIPVTLSTHAYSSIPLSLGSLSLDLEDFAAQVLVPQADAIVKFSERALAAAMQATPEDATIAYDPANPAATFSQMRRRLRNNGVSSDVPLLAVVGSGVYADLLDSNAVDENGRVRGFAVTESTRLQDSEIIAFVRDAFVLAVRAPEAPQGASYAASVKAGGFALLHVASFDGNVAVDRSLVSAFVGAQGMPLAVDLEDGTVELRPHAGAVRVLTDTATV</sequence>
<dbReference type="AlphaFoldDB" id="A0A2S5J142"/>
<accession>A0A2S5J142</accession>
<reference evidence="1 2" key="1">
    <citation type="journal article" date="2014" name="Int. J. Syst. Evol. Microbiol.">
        <title>Arthrobacter pityocampae sp. nov., isolated from Thaumetopoea pityocampa (Lep., Thaumetopoeidae).</title>
        <authorList>
            <person name="Ince I.A."/>
            <person name="Demirbag Z."/>
            <person name="Kati H."/>
        </authorList>
    </citation>
    <scope>NUCLEOTIDE SEQUENCE [LARGE SCALE GENOMIC DNA]</scope>
    <source>
        <strain evidence="1 2">Tp2</strain>
    </source>
</reference>
<evidence type="ECO:0000313" key="2">
    <source>
        <dbReference type="Proteomes" id="UP000239297"/>
    </source>
</evidence>
<dbReference type="RefSeq" id="WP_104119791.1">
    <property type="nucleotide sequence ID" value="NZ_PRKW01000001.1"/>
</dbReference>
<comment type="caution">
    <text evidence="1">The sequence shown here is derived from an EMBL/GenBank/DDBJ whole genome shotgun (WGS) entry which is preliminary data.</text>
</comment>